<keyword evidence="6 7" id="KW-0472">Membrane</keyword>
<dbReference type="RefSeq" id="WP_013313091.1">
    <property type="nucleotide sequence ID" value="NC_014484.1"/>
</dbReference>
<dbReference type="InterPro" id="IPR035906">
    <property type="entry name" value="MetI-like_sf"/>
</dbReference>
<feature type="domain" description="ABC transmembrane type-1" evidence="8">
    <location>
        <begin position="95"/>
        <end position="300"/>
    </location>
</feature>
<sequence>MGKYIVRRFLGLIPTLFIIVTLSFFIIRFAPGGPFDAEKALPKQILENIEKKYHMDETILMQYLRYMGDLVLRGDLGPSFKYQDHDVNYYIFTSLPNSLILGAVSLLIAVVLGMGTGAVSALYRNTWVDYTSMSIAIIGISVPLFVTGPVLMYFLAIKWKVLPTSGWITGREGLKTLIMPALTLAFPYYANIARLFRASVLEVLQSDYIRTARAKGLSTPVILFRHVFKGASIPVVSYLGPAFAGIVTGSVVVETIFRIPGLGRYFVQSAFNRDYTLILGTVIVYSVILVLMNFVVDIIYGLLDPRISYRE</sequence>
<keyword evidence="3" id="KW-1003">Cell membrane</keyword>
<proteinExistence type="inferred from homology"/>
<keyword evidence="5 7" id="KW-1133">Transmembrane helix</keyword>
<dbReference type="Pfam" id="PF00528">
    <property type="entry name" value="BPD_transp_1"/>
    <property type="match status" value="1"/>
</dbReference>
<feature type="transmembrane region" description="Helical" evidence="7">
    <location>
        <begin position="177"/>
        <end position="196"/>
    </location>
</feature>
<keyword evidence="4 7" id="KW-0812">Transmembrane</keyword>
<evidence type="ECO:0000313" key="9">
    <source>
        <dbReference type="EMBL" id="ADN01250.1"/>
    </source>
</evidence>
<reference evidence="9 10" key="2">
    <citation type="journal article" date="2010" name="J. Bacteriol.">
        <title>Genome sequence of the polysaccharide-degrading, thermophilic anaerobe Spirochaeta thermophila DSM 6192.</title>
        <authorList>
            <person name="Angelov A."/>
            <person name="Liebl S."/>
            <person name="Ballschmiter M."/>
            <person name="Bomeke M."/>
            <person name="Lehmann R."/>
            <person name="Liesegang H."/>
            <person name="Daniel R."/>
            <person name="Liebl W."/>
        </authorList>
    </citation>
    <scope>NUCLEOTIDE SEQUENCE [LARGE SCALE GENOMIC DNA]</scope>
    <source>
        <strain evidence="10">ATCC 49972 / DSM 6192 / RI 19.B1</strain>
    </source>
</reference>
<dbReference type="KEGG" id="sta:STHERM_c02770"/>
<dbReference type="PROSITE" id="PS50928">
    <property type="entry name" value="ABC_TM1"/>
    <property type="match status" value="1"/>
</dbReference>
<keyword evidence="2 7" id="KW-0813">Transport</keyword>
<dbReference type="SUPFAM" id="SSF161098">
    <property type="entry name" value="MetI-like"/>
    <property type="match status" value="1"/>
</dbReference>
<dbReference type="eggNOG" id="COG0601">
    <property type="taxonomic scope" value="Bacteria"/>
</dbReference>
<accession>E0RNX7</accession>
<evidence type="ECO:0000256" key="1">
    <source>
        <dbReference type="ARBA" id="ARBA00004651"/>
    </source>
</evidence>
<gene>
    <name evidence="9" type="primary">oppB</name>
    <name evidence="9" type="ordered locus">STHERM_c02770</name>
</gene>
<dbReference type="PaxDb" id="665571-STHERM_c02770"/>
<evidence type="ECO:0000259" key="8">
    <source>
        <dbReference type="PROSITE" id="PS50928"/>
    </source>
</evidence>
<organism evidence="9 10">
    <name type="scientific">Winmispira thermophila (strain ATCC 49972 / DSM 6192 / RI 19.B1)</name>
    <name type="common">Spirochaeta thermophila</name>
    <dbReference type="NCBI Taxonomy" id="665571"/>
    <lineage>
        <taxon>Bacteria</taxon>
        <taxon>Pseudomonadati</taxon>
        <taxon>Spirochaetota</taxon>
        <taxon>Spirochaetia</taxon>
        <taxon>Winmispirales</taxon>
        <taxon>Winmispiraceae</taxon>
        <taxon>Winmispira</taxon>
    </lineage>
</organism>
<dbReference type="EMBL" id="CP001698">
    <property type="protein sequence ID" value="ADN01250.1"/>
    <property type="molecule type" value="Genomic_DNA"/>
</dbReference>
<comment type="subcellular location">
    <subcellularLocation>
        <location evidence="1 7">Cell membrane</location>
        <topology evidence="1 7">Multi-pass membrane protein</topology>
    </subcellularLocation>
</comment>
<dbReference type="CDD" id="cd06261">
    <property type="entry name" value="TM_PBP2"/>
    <property type="match status" value="1"/>
</dbReference>
<feature type="transmembrane region" description="Helical" evidence="7">
    <location>
        <begin position="99"/>
        <end position="123"/>
    </location>
</feature>
<comment type="similarity">
    <text evidence="7">Belongs to the binding-protein-dependent transport system permease family.</text>
</comment>
<dbReference type="InterPro" id="IPR045621">
    <property type="entry name" value="BPD_transp_1_N"/>
</dbReference>
<feature type="transmembrane region" description="Helical" evidence="7">
    <location>
        <begin position="235"/>
        <end position="257"/>
    </location>
</feature>
<evidence type="ECO:0000256" key="2">
    <source>
        <dbReference type="ARBA" id="ARBA00022448"/>
    </source>
</evidence>
<dbReference type="HOGENOM" id="CLU_036879_1_2_12"/>
<dbReference type="PANTHER" id="PTHR30465">
    <property type="entry name" value="INNER MEMBRANE ABC TRANSPORTER"/>
    <property type="match status" value="1"/>
</dbReference>
<evidence type="ECO:0000313" key="10">
    <source>
        <dbReference type="Proteomes" id="UP000001296"/>
    </source>
</evidence>
<evidence type="ECO:0000256" key="3">
    <source>
        <dbReference type="ARBA" id="ARBA00022475"/>
    </source>
</evidence>
<dbReference type="AlphaFoldDB" id="E0RNX7"/>
<reference key="1">
    <citation type="submission" date="2009-08" db="EMBL/GenBank/DDBJ databases">
        <title>The genome sequence of Spirochaeta thermophila DSM6192.</title>
        <authorList>
            <person name="Angelov A."/>
            <person name="Mientus M."/>
            <person name="Wittenberg S."/>
            <person name="Lehmann R."/>
            <person name="Liesegang H."/>
            <person name="Daniel R."/>
            <person name="Liebl W."/>
        </authorList>
    </citation>
    <scope>NUCLEOTIDE SEQUENCE</scope>
    <source>
        <strain>DSM 6192</strain>
    </source>
</reference>
<dbReference type="Proteomes" id="UP000001296">
    <property type="component" value="Chromosome"/>
</dbReference>
<evidence type="ECO:0000256" key="7">
    <source>
        <dbReference type="RuleBase" id="RU363032"/>
    </source>
</evidence>
<evidence type="ECO:0000256" key="5">
    <source>
        <dbReference type="ARBA" id="ARBA00022989"/>
    </source>
</evidence>
<dbReference type="PANTHER" id="PTHR30465:SF74">
    <property type="entry name" value="OLIGOPEPTIDE TRANSPORT SYSTEM PERMEASE PROTEIN OPPB"/>
    <property type="match status" value="1"/>
</dbReference>
<feature type="transmembrane region" description="Helical" evidence="7">
    <location>
        <begin position="135"/>
        <end position="157"/>
    </location>
</feature>
<dbReference type="Gene3D" id="1.10.3720.10">
    <property type="entry name" value="MetI-like"/>
    <property type="match status" value="1"/>
</dbReference>
<protein>
    <submittedName>
        <fullName evidence="9">Oligopeptide ABC transporter, permease protein</fullName>
    </submittedName>
</protein>
<dbReference type="GO" id="GO:0055085">
    <property type="term" value="P:transmembrane transport"/>
    <property type="evidence" value="ECO:0007669"/>
    <property type="project" value="InterPro"/>
</dbReference>
<evidence type="ECO:0000256" key="6">
    <source>
        <dbReference type="ARBA" id="ARBA00023136"/>
    </source>
</evidence>
<dbReference type="InterPro" id="IPR000515">
    <property type="entry name" value="MetI-like"/>
</dbReference>
<evidence type="ECO:0000256" key="4">
    <source>
        <dbReference type="ARBA" id="ARBA00022692"/>
    </source>
</evidence>
<feature type="transmembrane region" description="Helical" evidence="7">
    <location>
        <begin position="277"/>
        <end position="303"/>
    </location>
</feature>
<feature type="transmembrane region" description="Helical" evidence="7">
    <location>
        <begin position="9"/>
        <end position="30"/>
    </location>
</feature>
<name>E0RNX7_WINT6</name>
<dbReference type="Pfam" id="PF19300">
    <property type="entry name" value="BPD_transp_1_N"/>
    <property type="match status" value="1"/>
</dbReference>
<dbReference type="GO" id="GO:0005886">
    <property type="term" value="C:plasma membrane"/>
    <property type="evidence" value="ECO:0007669"/>
    <property type="project" value="UniProtKB-SubCell"/>
</dbReference>